<dbReference type="RefSeq" id="WP_147922308.1">
    <property type="nucleotide sequence ID" value="NZ_VRTY01000049.1"/>
</dbReference>
<dbReference type="InterPro" id="IPR002937">
    <property type="entry name" value="Amino_oxidase"/>
</dbReference>
<dbReference type="EMBL" id="VRTY01000049">
    <property type="protein sequence ID" value="TXK44458.1"/>
    <property type="molecule type" value="Genomic_DNA"/>
</dbReference>
<reference evidence="8 9" key="1">
    <citation type="submission" date="2019-08" db="EMBL/GenBank/DDBJ databases">
        <authorList>
            <person name="Shi S."/>
        </authorList>
    </citation>
    <scope>NUCLEOTIDE SEQUENCE [LARGE SCALE GENOMIC DNA]</scope>
    <source>
        <strain evidence="8 9">GY10130</strain>
    </source>
</reference>
<dbReference type="GO" id="GO:0016491">
    <property type="term" value="F:oxidoreductase activity"/>
    <property type="evidence" value="ECO:0007669"/>
    <property type="project" value="UniProtKB-KW"/>
</dbReference>
<gene>
    <name evidence="8" type="primary">crtI</name>
    <name evidence="8" type="ORF">FVR03_13630</name>
</gene>
<evidence type="ECO:0000259" key="7">
    <source>
        <dbReference type="Pfam" id="PF01593"/>
    </source>
</evidence>
<name>A0A5C8K2J7_9BACT</name>
<keyword evidence="4 5" id="KW-0560">Oxidoreductase</keyword>
<evidence type="ECO:0000256" key="1">
    <source>
        <dbReference type="ARBA" id="ARBA00004829"/>
    </source>
</evidence>
<evidence type="ECO:0000313" key="8">
    <source>
        <dbReference type="EMBL" id="TXK44458.1"/>
    </source>
</evidence>
<feature type="domain" description="Amine oxidase" evidence="7">
    <location>
        <begin position="13"/>
        <end position="486"/>
    </location>
</feature>
<dbReference type="NCBIfam" id="TIGR02734">
    <property type="entry name" value="crtI_fam"/>
    <property type="match status" value="1"/>
</dbReference>
<dbReference type="AlphaFoldDB" id="A0A5C8K2J7"/>
<dbReference type="Gene3D" id="3.50.50.60">
    <property type="entry name" value="FAD/NAD(P)-binding domain"/>
    <property type="match status" value="2"/>
</dbReference>
<feature type="signal peptide" evidence="6">
    <location>
        <begin position="1"/>
        <end position="23"/>
    </location>
</feature>
<dbReference type="InterPro" id="IPR036188">
    <property type="entry name" value="FAD/NAD-bd_sf"/>
</dbReference>
<comment type="similarity">
    <text evidence="2 5">Belongs to the carotenoid/retinoid oxidoreductase family.</text>
</comment>
<keyword evidence="9" id="KW-1185">Reference proteome</keyword>
<dbReference type="SUPFAM" id="SSF51905">
    <property type="entry name" value="FAD/NAD(P)-binding domain"/>
    <property type="match status" value="1"/>
</dbReference>
<feature type="chain" id="PRO_5022761889" evidence="6">
    <location>
        <begin position="24"/>
        <end position="496"/>
    </location>
</feature>
<evidence type="ECO:0000256" key="6">
    <source>
        <dbReference type="SAM" id="SignalP"/>
    </source>
</evidence>
<evidence type="ECO:0000256" key="4">
    <source>
        <dbReference type="ARBA" id="ARBA00023002"/>
    </source>
</evidence>
<evidence type="ECO:0000313" key="9">
    <source>
        <dbReference type="Proteomes" id="UP000321926"/>
    </source>
</evidence>
<keyword evidence="6" id="KW-0732">Signal</keyword>
<dbReference type="GO" id="GO:0016117">
    <property type="term" value="P:carotenoid biosynthetic process"/>
    <property type="evidence" value="ECO:0007669"/>
    <property type="project" value="UniProtKB-KW"/>
</dbReference>
<accession>A0A5C8K2J7</accession>
<dbReference type="PANTHER" id="PTHR43734:SF1">
    <property type="entry name" value="PHYTOENE DESATURASE"/>
    <property type="match status" value="1"/>
</dbReference>
<dbReference type="PANTHER" id="PTHR43734">
    <property type="entry name" value="PHYTOENE DESATURASE"/>
    <property type="match status" value="1"/>
</dbReference>
<dbReference type="OrthoDB" id="9774675at2"/>
<comment type="pathway">
    <text evidence="1 5">Carotenoid biosynthesis.</text>
</comment>
<dbReference type="Pfam" id="PF01593">
    <property type="entry name" value="Amino_oxidase"/>
    <property type="match status" value="1"/>
</dbReference>
<organism evidence="8 9">
    <name type="scientific">Pontibacter qinzhouensis</name>
    <dbReference type="NCBI Taxonomy" id="2603253"/>
    <lineage>
        <taxon>Bacteria</taxon>
        <taxon>Pseudomonadati</taxon>
        <taxon>Bacteroidota</taxon>
        <taxon>Cytophagia</taxon>
        <taxon>Cytophagales</taxon>
        <taxon>Hymenobacteraceae</taxon>
        <taxon>Pontibacter</taxon>
    </lineage>
</organism>
<evidence type="ECO:0000256" key="2">
    <source>
        <dbReference type="ARBA" id="ARBA00006046"/>
    </source>
</evidence>
<comment type="caution">
    <text evidence="8">The sequence shown here is derived from an EMBL/GenBank/DDBJ whole genome shotgun (WGS) entry which is preliminary data.</text>
</comment>
<evidence type="ECO:0000256" key="5">
    <source>
        <dbReference type="RuleBase" id="RU362075"/>
    </source>
</evidence>
<keyword evidence="3 5" id="KW-0125">Carotenoid biosynthesis</keyword>
<sequence>MNRKKVIVIGSGFSGLSAATSLAAEGFEVTVLEKNATPGGRARSYSAQGFTFDMGPSWYWMPDVFESYFQNFGKSTSDYYNLKRLDPSYTVVFGENDFMQVPASTTALRAMFEELEPGSGPRLDEFLKQAAYKYKVGINNLVYKPSRSVSEFVSLKLLYDVVRMDVFQSFHKHIRRFFSHSKIIKLMEFPILFLGALPENTPALYSLMNYADISLGTWYPMGGMYRIVEGMVQLAEEKGVQFLYNQDVRGILVENGEATGVVTASGRFEADVVVASADYHHVEKQLLPKASQSYSDKYWEERVMAPSSLIFYLGINKKLQNLNHHNLFFDENFGPHAHEIYTDPKWPTKPLFYVSAPSVTDSGVAPDGCENLFVLIPVAPGLADTEEVREKYYHLVMDRLERLTKQEIKNSVIYKRSYAHHDFESDYNAFKGNAYGLANTLMQTALLKPALKSKKVSNLYYTGQLTVPGPGVPPSLISGQVVAREIVKENKVAVVA</sequence>
<protein>
    <submittedName>
        <fullName evidence="8">Phytoene desaturase</fullName>
    </submittedName>
</protein>
<evidence type="ECO:0000256" key="3">
    <source>
        <dbReference type="ARBA" id="ARBA00022746"/>
    </source>
</evidence>
<dbReference type="InterPro" id="IPR014105">
    <property type="entry name" value="Carotenoid/retinoid_OxRdtase"/>
</dbReference>
<dbReference type="Proteomes" id="UP000321926">
    <property type="component" value="Unassembled WGS sequence"/>
</dbReference>
<proteinExistence type="inferred from homology"/>